<dbReference type="RefSeq" id="WP_136856114.1">
    <property type="nucleotide sequence ID" value="NZ_SUNH01000009.1"/>
</dbReference>
<feature type="signal peptide" evidence="1">
    <location>
        <begin position="1"/>
        <end position="26"/>
    </location>
</feature>
<dbReference type="AlphaFoldDB" id="A0A4U0QU08"/>
<dbReference type="EMBL" id="SUNH01000009">
    <property type="protein sequence ID" value="TJZ85140.1"/>
    <property type="molecule type" value="Genomic_DNA"/>
</dbReference>
<feature type="chain" id="PRO_5020304207" evidence="1">
    <location>
        <begin position="27"/>
        <end position="140"/>
    </location>
</feature>
<sequence>MTRADPIIRLGFAGAVALLNVTPALSASPAQPVQGWSAMQGIAPATLLEDIHTLPVSELAIDDQPYCASDAEIAATLRHDFDEHPVETAGAQGTELWGSDQLGTWTLVAPRADETSCIIASGIGFSDDRSTQAYYTVAGL</sequence>
<gene>
    <name evidence="2" type="ORF">FA740_07300</name>
</gene>
<comment type="caution">
    <text evidence="2">The sequence shown here is derived from an EMBL/GenBank/DDBJ whole genome shotgun (WGS) entry which is preliminary data.</text>
</comment>
<proteinExistence type="predicted"/>
<evidence type="ECO:0000256" key="1">
    <source>
        <dbReference type="SAM" id="SignalP"/>
    </source>
</evidence>
<accession>A0A4U0QU08</accession>
<reference evidence="2 3" key="1">
    <citation type="submission" date="2019-04" db="EMBL/GenBank/DDBJ databases">
        <authorList>
            <person name="Li J."/>
        </authorList>
    </citation>
    <scope>NUCLEOTIDE SEQUENCE [LARGE SCALE GENOMIC DNA]</scope>
    <source>
        <strain evidence="2 3">CCTCC AB2016182</strain>
    </source>
</reference>
<keyword evidence="1" id="KW-0732">Signal</keyword>
<dbReference type="Proteomes" id="UP000306223">
    <property type="component" value="Unassembled WGS sequence"/>
</dbReference>
<name>A0A4U0QU08_9RHOB</name>
<keyword evidence="3" id="KW-1185">Reference proteome</keyword>
<protein>
    <submittedName>
        <fullName evidence="2">Uncharacterized protein</fullName>
    </submittedName>
</protein>
<evidence type="ECO:0000313" key="2">
    <source>
        <dbReference type="EMBL" id="TJZ85140.1"/>
    </source>
</evidence>
<dbReference type="OrthoDB" id="9810895at2"/>
<evidence type="ECO:0000313" key="3">
    <source>
        <dbReference type="Proteomes" id="UP000306223"/>
    </source>
</evidence>
<organism evidence="2 3">
    <name type="scientific">Paracoccus hibiscisoli</name>
    <dbReference type="NCBI Taxonomy" id="2023261"/>
    <lineage>
        <taxon>Bacteria</taxon>
        <taxon>Pseudomonadati</taxon>
        <taxon>Pseudomonadota</taxon>
        <taxon>Alphaproteobacteria</taxon>
        <taxon>Rhodobacterales</taxon>
        <taxon>Paracoccaceae</taxon>
        <taxon>Paracoccus</taxon>
    </lineage>
</organism>